<dbReference type="RefSeq" id="WP_188954715.1">
    <property type="nucleotide sequence ID" value="NZ_BMIB01000003.1"/>
</dbReference>
<gene>
    <name evidence="4" type="ORF">GCM10011379_35620</name>
</gene>
<dbReference type="PANTHER" id="PTHR10366">
    <property type="entry name" value="NAD DEPENDENT EPIMERASE/DEHYDRATASE"/>
    <property type="match status" value="1"/>
</dbReference>
<dbReference type="Proteomes" id="UP000627292">
    <property type="component" value="Unassembled WGS sequence"/>
</dbReference>
<dbReference type="PANTHER" id="PTHR10366:SF564">
    <property type="entry name" value="STEROL-4-ALPHA-CARBOXYLATE 3-DEHYDROGENASE, DECARBOXYLATING"/>
    <property type="match status" value="1"/>
</dbReference>
<feature type="domain" description="NAD-dependent epimerase/dehydratase" evidence="3">
    <location>
        <begin position="6"/>
        <end position="244"/>
    </location>
</feature>
<dbReference type="Pfam" id="PF01370">
    <property type="entry name" value="Epimerase"/>
    <property type="match status" value="1"/>
</dbReference>
<sequence>MKQEKVLVTGGTGFVAIHTIQQLLQQGYTVNTTVRTMQKKDVVVKALQEAGIAHTGRIHFFEADLNSNAGWAAAVAGCRYVLHVASPFPAAEPENPDELIIPARDGALRVLKAAVAAGVQRTVLTSSFAAVGYSNNTPGYVFTESDWTQPETPNRAYIRSKAIAEKAAWDFMEKEGGDMELSVINPVGIFGPALGGISSASLDTVITGIVEGQITETPPFTMGVVDVRDVADIHIKAMLHPAAAGERFLATSEGAMSFADVAALIKKERPQLAGRMADLQPVDNSLYVHISAAKAAKMLNWHARPKEEAILAGADSFYKP</sequence>
<dbReference type="EMBL" id="BMIB01000003">
    <property type="protein sequence ID" value="GGH73753.1"/>
    <property type="molecule type" value="Genomic_DNA"/>
</dbReference>
<organism evidence="4 5">
    <name type="scientific">Filimonas zeae</name>
    <dbReference type="NCBI Taxonomy" id="1737353"/>
    <lineage>
        <taxon>Bacteria</taxon>
        <taxon>Pseudomonadati</taxon>
        <taxon>Bacteroidota</taxon>
        <taxon>Chitinophagia</taxon>
        <taxon>Chitinophagales</taxon>
        <taxon>Chitinophagaceae</taxon>
        <taxon>Filimonas</taxon>
    </lineage>
</organism>
<keyword evidence="5" id="KW-1185">Reference proteome</keyword>
<evidence type="ECO:0000313" key="5">
    <source>
        <dbReference type="Proteomes" id="UP000627292"/>
    </source>
</evidence>
<protein>
    <submittedName>
        <fullName evidence="4">Dihydroflavonol-4-reductase</fullName>
    </submittedName>
</protein>
<dbReference type="InterPro" id="IPR036291">
    <property type="entry name" value="NAD(P)-bd_dom_sf"/>
</dbReference>
<keyword evidence="1" id="KW-0560">Oxidoreductase</keyword>
<proteinExistence type="inferred from homology"/>
<name>A0A917MX59_9BACT</name>
<dbReference type="InterPro" id="IPR001509">
    <property type="entry name" value="Epimerase_deHydtase"/>
</dbReference>
<evidence type="ECO:0000313" key="4">
    <source>
        <dbReference type="EMBL" id="GGH73753.1"/>
    </source>
</evidence>
<dbReference type="FunFam" id="3.40.50.720:FF:000336">
    <property type="entry name" value="Aldehyde reductase"/>
    <property type="match status" value="1"/>
</dbReference>
<evidence type="ECO:0000259" key="3">
    <source>
        <dbReference type="Pfam" id="PF01370"/>
    </source>
</evidence>
<comment type="similarity">
    <text evidence="2">Belongs to the NAD(P)-dependent epimerase/dehydratase family. Dihydroflavonol-4-reductase subfamily.</text>
</comment>
<reference evidence="4" key="2">
    <citation type="submission" date="2020-09" db="EMBL/GenBank/DDBJ databases">
        <authorList>
            <person name="Sun Q."/>
            <person name="Zhou Y."/>
        </authorList>
    </citation>
    <scope>NUCLEOTIDE SEQUENCE</scope>
    <source>
        <strain evidence="4">CGMCC 1.15290</strain>
    </source>
</reference>
<evidence type="ECO:0000256" key="1">
    <source>
        <dbReference type="ARBA" id="ARBA00023002"/>
    </source>
</evidence>
<dbReference type="SUPFAM" id="SSF51735">
    <property type="entry name" value="NAD(P)-binding Rossmann-fold domains"/>
    <property type="match status" value="1"/>
</dbReference>
<dbReference type="GO" id="GO:0016616">
    <property type="term" value="F:oxidoreductase activity, acting on the CH-OH group of donors, NAD or NADP as acceptor"/>
    <property type="evidence" value="ECO:0007669"/>
    <property type="project" value="TreeGrafter"/>
</dbReference>
<evidence type="ECO:0000256" key="2">
    <source>
        <dbReference type="ARBA" id="ARBA00023445"/>
    </source>
</evidence>
<dbReference type="Gene3D" id="3.40.50.720">
    <property type="entry name" value="NAD(P)-binding Rossmann-like Domain"/>
    <property type="match status" value="1"/>
</dbReference>
<dbReference type="InterPro" id="IPR050425">
    <property type="entry name" value="NAD(P)_dehydrat-like"/>
</dbReference>
<dbReference type="CDD" id="cd05227">
    <property type="entry name" value="AR_SDR_e"/>
    <property type="match status" value="1"/>
</dbReference>
<comment type="caution">
    <text evidence="4">The sequence shown here is derived from an EMBL/GenBank/DDBJ whole genome shotgun (WGS) entry which is preliminary data.</text>
</comment>
<reference evidence="4" key="1">
    <citation type="journal article" date="2014" name="Int. J. Syst. Evol. Microbiol.">
        <title>Complete genome sequence of Corynebacterium casei LMG S-19264T (=DSM 44701T), isolated from a smear-ripened cheese.</title>
        <authorList>
            <consortium name="US DOE Joint Genome Institute (JGI-PGF)"/>
            <person name="Walter F."/>
            <person name="Albersmeier A."/>
            <person name="Kalinowski J."/>
            <person name="Ruckert C."/>
        </authorList>
    </citation>
    <scope>NUCLEOTIDE SEQUENCE</scope>
    <source>
        <strain evidence="4">CGMCC 1.15290</strain>
    </source>
</reference>
<dbReference type="AlphaFoldDB" id="A0A917MX59"/>
<accession>A0A917MX59</accession>